<accession>A0A834GAS0</accession>
<name>A0A834GAS0_RHOSS</name>
<comment type="caution">
    <text evidence="1">The sequence shown here is derived from an EMBL/GenBank/DDBJ whole genome shotgun (WGS) entry which is preliminary data.</text>
</comment>
<organism evidence="1 2">
    <name type="scientific">Rhododendron simsii</name>
    <name type="common">Sims's rhododendron</name>
    <dbReference type="NCBI Taxonomy" id="118357"/>
    <lineage>
        <taxon>Eukaryota</taxon>
        <taxon>Viridiplantae</taxon>
        <taxon>Streptophyta</taxon>
        <taxon>Embryophyta</taxon>
        <taxon>Tracheophyta</taxon>
        <taxon>Spermatophyta</taxon>
        <taxon>Magnoliopsida</taxon>
        <taxon>eudicotyledons</taxon>
        <taxon>Gunneridae</taxon>
        <taxon>Pentapetalae</taxon>
        <taxon>asterids</taxon>
        <taxon>Ericales</taxon>
        <taxon>Ericaceae</taxon>
        <taxon>Ericoideae</taxon>
        <taxon>Rhodoreae</taxon>
        <taxon>Rhododendron</taxon>
    </lineage>
</organism>
<sequence length="75" mass="8071">MVRCTKFEVSHRDGLEVSVVCRETYVIGHPLDIDILALPSSFVVGSPPRATVSCIVTATKGTPLVKNFVPSILMA</sequence>
<dbReference type="EMBL" id="WJXA01000010">
    <property type="protein sequence ID" value="KAF7130120.1"/>
    <property type="molecule type" value="Genomic_DNA"/>
</dbReference>
<gene>
    <name evidence="1" type="ORF">RHSIM_Rhsim10G0208700</name>
</gene>
<evidence type="ECO:0000313" key="2">
    <source>
        <dbReference type="Proteomes" id="UP000626092"/>
    </source>
</evidence>
<dbReference type="AlphaFoldDB" id="A0A834GAS0"/>
<proteinExistence type="predicted"/>
<evidence type="ECO:0000313" key="1">
    <source>
        <dbReference type="EMBL" id="KAF7130120.1"/>
    </source>
</evidence>
<protein>
    <submittedName>
        <fullName evidence="1">Uncharacterized protein</fullName>
    </submittedName>
</protein>
<dbReference type="Proteomes" id="UP000626092">
    <property type="component" value="Unassembled WGS sequence"/>
</dbReference>
<keyword evidence="2" id="KW-1185">Reference proteome</keyword>
<reference evidence="1" key="1">
    <citation type="submission" date="2019-11" db="EMBL/GenBank/DDBJ databases">
        <authorList>
            <person name="Liu Y."/>
            <person name="Hou J."/>
            <person name="Li T.-Q."/>
            <person name="Guan C.-H."/>
            <person name="Wu X."/>
            <person name="Wu H.-Z."/>
            <person name="Ling F."/>
            <person name="Zhang R."/>
            <person name="Shi X.-G."/>
            <person name="Ren J.-P."/>
            <person name="Chen E.-F."/>
            <person name="Sun J.-M."/>
        </authorList>
    </citation>
    <scope>NUCLEOTIDE SEQUENCE</scope>
    <source>
        <strain evidence="1">Adult_tree_wgs_1</strain>
        <tissue evidence="1">Leaves</tissue>
    </source>
</reference>